<dbReference type="PROSITE" id="PS00183">
    <property type="entry name" value="UBC_1"/>
    <property type="match status" value="1"/>
</dbReference>
<keyword evidence="4" id="KW-0547">Nucleotide-binding</keyword>
<dbReference type="InterPro" id="IPR023313">
    <property type="entry name" value="UBQ-conjugating_AS"/>
</dbReference>
<evidence type="ECO:0000256" key="3">
    <source>
        <dbReference type="PROSITE-ProRule" id="PRU10133"/>
    </source>
</evidence>
<dbReference type="AlphaFoldDB" id="A0A1J4L475"/>
<dbReference type="GO" id="GO:0005524">
    <property type="term" value="F:ATP binding"/>
    <property type="evidence" value="ECO:0007669"/>
    <property type="project" value="UniProtKB-UniRule"/>
</dbReference>
<sequence length="190" mass="21809">MYISSQFSEIFKIEKTITLFGQTGKMMRDAQRILKELRKAKKDNNDELWLETKEDNIRNWVAVIKAPEGTPYEGHYYKIDIVIPDGYPIDPPIAKFITPIFHPNVHFKRGDICLDILKTEWTPAWGIQTLCTAVQLLMTEPAPESPLNTLAGNLLRYGDKVGYKSMGAMFARKFAPTKNVLRENFLLSKE</sequence>
<keyword evidence="2 4" id="KW-0833">Ubl conjugation pathway</keyword>
<dbReference type="VEuPathDB" id="TrichDB:TRFO_41619"/>
<protein>
    <submittedName>
        <fullName evidence="6">Ubiquitin-conjugating enzyme family protein</fullName>
    </submittedName>
</protein>
<dbReference type="GO" id="GO:0016740">
    <property type="term" value="F:transferase activity"/>
    <property type="evidence" value="ECO:0007669"/>
    <property type="project" value="UniProtKB-KW"/>
</dbReference>
<proteinExistence type="inferred from homology"/>
<evidence type="ECO:0000256" key="2">
    <source>
        <dbReference type="ARBA" id="ARBA00022786"/>
    </source>
</evidence>
<dbReference type="PANTHER" id="PTHR24067">
    <property type="entry name" value="UBIQUITIN-CONJUGATING ENZYME E2"/>
    <property type="match status" value="1"/>
</dbReference>
<evidence type="ECO:0000259" key="5">
    <source>
        <dbReference type="PROSITE" id="PS50127"/>
    </source>
</evidence>
<dbReference type="InterPro" id="IPR016135">
    <property type="entry name" value="UBQ-conjugating_enzyme/RWD"/>
</dbReference>
<gene>
    <name evidence="6" type="ORF">TRFO_41619</name>
</gene>
<dbReference type="CDD" id="cd23812">
    <property type="entry name" value="UBCc_ScPEX4-like"/>
    <property type="match status" value="1"/>
</dbReference>
<comment type="caution">
    <text evidence="6">The sequence shown here is derived from an EMBL/GenBank/DDBJ whole genome shotgun (WGS) entry which is preliminary data.</text>
</comment>
<organism evidence="6 7">
    <name type="scientific">Tritrichomonas foetus</name>
    <dbReference type="NCBI Taxonomy" id="1144522"/>
    <lineage>
        <taxon>Eukaryota</taxon>
        <taxon>Metamonada</taxon>
        <taxon>Parabasalia</taxon>
        <taxon>Tritrichomonadida</taxon>
        <taxon>Tritrichomonadidae</taxon>
        <taxon>Tritrichomonas</taxon>
    </lineage>
</organism>
<dbReference type="Pfam" id="PF00179">
    <property type="entry name" value="UQ_con"/>
    <property type="match status" value="1"/>
</dbReference>
<dbReference type="PROSITE" id="PS50127">
    <property type="entry name" value="UBC_2"/>
    <property type="match status" value="1"/>
</dbReference>
<keyword evidence="7" id="KW-1185">Reference proteome</keyword>
<dbReference type="RefSeq" id="XP_068369886.1">
    <property type="nucleotide sequence ID" value="XM_068513886.1"/>
</dbReference>
<dbReference type="InterPro" id="IPR050113">
    <property type="entry name" value="Ub_conjugating_enzyme"/>
</dbReference>
<keyword evidence="4" id="KW-0067">ATP-binding</keyword>
<accession>A0A1J4L475</accession>
<dbReference type="OrthoDB" id="9973183at2759"/>
<dbReference type="SMART" id="SM00212">
    <property type="entry name" value="UBCc"/>
    <property type="match status" value="1"/>
</dbReference>
<reference evidence="6" key="1">
    <citation type="submission" date="2016-10" db="EMBL/GenBank/DDBJ databases">
        <authorList>
            <person name="Benchimol M."/>
            <person name="Almeida L.G."/>
            <person name="Vasconcelos A.T."/>
            <person name="Perreira-Neves A."/>
            <person name="Rosa I.A."/>
            <person name="Tasca T."/>
            <person name="Bogo M.R."/>
            <person name="de Souza W."/>
        </authorList>
    </citation>
    <scope>NUCLEOTIDE SEQUENCE [LARGE SCALE GENOMIC DNA]</scope>
    <source>
        <strain evidence="6">K</strain>
    </source>
</reference>
<keyword evidence="1" id="KW-0808">Transferase</keyword>
<dbReference type="SUPFAM" id="SSF54495">
    <property type="entry name" value="UBC-like"/>
    <property type="match status" value="1"/>
</dbReference>
<name>A0A1J4L475_9EUKA</name>
<dbReference type="Proteomes" id="UP000179807">
    <property type="component" value="Unassembled WGS sequence"/>
</dbReference>
<comment type="similarity">
    <text evidence="4">Belongs to the ubiquitin-conjugating enzyme family.</text>
</comment>
<dbReference type="GeneID" id="94848590"/>
<evidence type="ECO:0000256" key="1">
    <source>
        <dbReference type="ARBA" id="ARBA00022679"/>
    </source>
</evidence>
<evidence type="ECO:0000256" key="4">
    <source>
        <dbReference type="RuleBase" id="RU362109"/>
    </source>
</evidence>
<dbReference type="InterPro" id="IPR000608">
    <property type="entry name" value="UBC"/>
</dbReference>
<feature type="domain" description="UBC core" evidence="5">
    <location>
        <begin position="28"/>
        <end position="176"/>
    </location>
</feature>
<evidence type="ECO:0000313" key="6">
    <source>
        <dbReference type="EMBL" id="OHT16750.1"/>
    </source>
</evidence>
<evidence type="ECO:0000313" key="7">
    <source>
        <dbReference type="Proteomes" id="UP000179807"/>
    </source>
</evidence>
<dbReference type="EMBL" id="MLAK01000077">
    <property type="protein sequence ID" value="OHT16750.1"/>
    <property type="molecule type" value="Genomic_DNA"/>
</dbReference>
<feature type="active site" description="Glycyl thioester intermediate" evidence="3">
    <location>
        <position position="113"/>
    </location>
</feature>
<dbReference type="Gene3D" id="3.10.110.10">
    <property type="entry name" value="Ubiquitin Conjugating Enzyme"/>
    <property type="match status" value="1"/>
</dbReference>